<name>A0AAW0LED9_QUESU</name>
<sequence length="77" mass="8720">MLRYSNTNFFRVADISKLEMDSDNIASPRGSSFGVLGLMNRQIDEALTIEMLFKAVILDMGWRNVQEILIKLNVPTA</sequence>
<proteinExistence type="predicted"/>
<dbReference type="AlphaFoldDB" id="A0AAW0LED9"/>
<comment type="caution">
    <text evidence="1">The sequence shown here is derived from an EMBL/GenBank/DDBJ whole genome shotgun (WGS) entry which is preliminary data.</text>
</comment>
<dbReference type="EMBL" id="PKMF04000115">
    <property type="protein sequence ID" value="KAK7849312.1"/>
    <property type="molecule type" value="Genomic_DNA"/>
</dbReference>
<protein>
    <submittedName>
        <fullName evidence="1">Uncharacterized protein</fullName>
    </submittedName>
</protein>
<evidence type="ECO:0000313" key="1">
    <source>
        <dbReference type="EMBL" id="KAK7849312.1"/>
    </source>
</evidence>
<gene>
    <name evidence="1" type="ORF">CFP56_003154</name>
</gene>
<reference evidence="1 2" key="1">
    <citation type="journal article" date="2018" name="Sci. Data">
        <title>The draft genome sequence of cork oak.</title>
        <authorList>
            <person name="Ramos A.M."/>
            <person name="Usie A."/>
            <person name="Barbosa P."/>
            <person name="Barros P.M."/>
            <person name="Capote T."/>
            <person name="Chaves I."/>
            <person name="Simoes F."/>
            <person name="Abreu I."/>
            <person name="Carrasquinho I."/>
            <person name="Faro C."/>
            <person name="Guimaraes J.B."/>
            <person name="Mendonca D."/>
            <person name="Nobrega F."/>
            <person name="Rodrigues L."/>
            <person name="Saibo N.J.M."/>
            <person name="Varela M.C."/>
            <person name="Egas C."/>
            <person name="Matos J."/>
            <person name="Miguel C.M."/>
            <person name="Oliveira M.M."/>
            <person name="Ricardo C.P."/>
            <person name="Goncalves S."/>
        </authorList>
    </citation>
    <scope>NUCLEOTIDE SEQUENCE [LARGE SCALE GENOMIC DNA]</scope>
    <source>
        <strain evidence="2">cv. HL8</strain>
    </source>
</reference>
<evidence type="ECO:0000313" key="2">
    <source>
        <dbReference type="Proteomes" id="UP000237347"/>
    </source>
</evidence>
<dbReference type="Proteomes" id="UP000237347">
    <property type="component" value="Unassembled WGS sequence"/>
</dbReference>
<accession>A0AAW0LED9</accession>
<organism evidence="1 2">
    <name type="scientific">Quercus suber</name>
    <name type="common">Cork oak</name>
    <dbReference type="NCBI Taxonomy" id="58331"/>
    <lineage>
        <taxon>Eukaryota</taxon>
        <taxon>Viridiplantae</taxon>
        <taxon>Streptophyta</taxon>
        <taxon>Embryophyta</taxon>
        <taxon>Tracheophyta</taxon>
        <taxon>Spermatophyta</taxon>
        <taxon>Magnoliopsida</taxon>
        <taxon>eudicotyledons</taxon>
        <taxon>Gunneridae</taxon>
        <taxon>Pentapetalae</taxon>
        <taxon>rosids</taxon>
        <taxon>fabids</taxon>
        <taxon>Fagales</taxon>
        <taxon>Fagaceae</taxon>
        <taxon>Quercus</taxon>
    </lineage>
</organism>
<keyword evidence="2" id="KW-1185">Reference proteome</keyword>